<evidence type="ECO:0000256" key="1">
    <source>
        <dbReference type="SAM" id="MobiDB-lite"/>
    </source>
</evidence>
<dbReference type="Pfam" id="PF22936">
    <property type="entry name" value="Pol_BBD"/>
    <property type="match status" value="1"/>
</dbReference>
<comment type="caution">
    <text evidence="3">The sequence shown here is derived from an EMBL/GenBank/DDBJ whole genome shotgun (WGS) entry which is preliminary data.</text>
</comment>
<dbReference type="AlphaFoldDB" id="A0A418AI09"/>
<keyword evidence="4" id="KW-1185">Reference proteome</keyword>
<gene>
    <name evidence="3" type="ORF">DYB32_009514</name>
</gene>
<dbReference type="Proteomes" id="UP000285060">
    <property type="component" value="Unassembled WGS sequence"/>
</dbReference>
<organism evidence="3 4">
    <name type="scientific">Aphanomyces invadans</name>
    <dbReference type="NCBI Taxonomy" id="157072"/>
    <lineage>
        <taxon>Eukaryota</taxon>
        <taxon>Sar</taxon>
        <taxon>Stramenopiles</taxon>
        <taxon>Oomycota</taxon>
        <taxon>Saprolegniomycetes</taxon>
        <taxon>Saprolegniales</taxon>
        <taxon>Verrucalvaceae</taxon>
        <taxon>Aphanomyces</taxon>
    </lineage>
</organism>
<feature type="region of interest" description="Disordered" evidence="1">
    <location>
        <begin position="129"/>
        <end position="196"/>
    </location>
</feature>
<sequence>LMAKGTHYQLTAPFSMQPSIDDQKALGILIETIEVSQYHNRHETCPHSLRSTRSPPSADKKIDRIQVAMEWAKLTWDPRQETLPDFIYRFQAECRKKIRESGRHRAKMRDTKEDHSNAAVYMFSRFENGHDQDMVNSDDESKDNEDIQPTVIDAGNTEPIYLGEPGEVLPLRTDPDYRSSKPKDSDNDADMALSAEDCDTRTIEHRIVIDSGASTHMTGAPDHLYAKTPCNRQVIVANGGVTTATLMGKLNISTPTPSTLTLTDVLLIKGMTTTLLSVPALMRANPKIRVEFQRDKCTILLGSKTVARATISNDQRLYILKGVFTHESVNSAATVADQIALWHHRIGHILYPLKRSEHAPKPGPLLIASVGGYRYYTAYVDDCTHYKIVRFVYTAAA</sequence>
<accession>A0A418AI09</accession>
<evidence type="ECO:0000313" key="3">
    <source>
        <dbReference type="EMBL" id="RHY22411.1"/>
    </source>
</evidence>
<evidence type="ECO:0000259" key="2">
    <source>
        <dbReference type="Pfam" id="PF22936"/>
    </source>
</evidence>
<name>A0A418AI09_9STRA</name>
<dbReference type="InterPro" id="IPR054722">
    <property type="entry name" value="PolX-like_BBD"/>
</dbReference>
<dbReference type="VEuPathDB" id="FungiDB:H310_06328"/>
<dbReference type="EMBL" id="QUSY01002101">
    <property type="protein sequence ID" value="RHY22411.1"/>
    <property type="molecule type" value="Genomic_DNA"/>
</dbReference>
<feature type="domain" description="Retrovirus-related Pol polyprotein from transposon TNT 1-94-like beta-barrel" evidence="2">
    <location>
        <begin position="208"/>
        <end position="283"/>
    </location>
</feature>
<protein>
    <recommendedName>
        <fullName evidence="2">Retrovirus-related Pol polyprotein from transposon TNT 1-94-like beta-barrel domain-containing protein</fullName>
    </recommendedName>
</protein>
<evidence type="ECO:0000313" key="4">
    <source>
        <dbReference type="Proteomes" id="UP000285060"/>
    </source>
</evidence>
<proteinExistence type="predicted"/>
<feature type="compositionally biased region" description="Basic and acidic residues" evidence="1">
    <location>
        <begin position="173"/>
        <end position="186"/>
    </location>
</feature>
<feature type="non-terminal residue" evidence="3">
    <location>
        <position position="1"/>
    </location>
</feature>
<dbReference type="VEuPathDB" id="FungiDB:H310_10267"/>
<reference evidence="3 4" key="1">
    <citation type="submission" date="2018-08" db="EMBL/GenBank/DDBJ databases">
        <title>Aphanomyces genome sequencing and annotation.</title>
        <authorList>
            <person name="Minardi D."/>
            <person name="Oidtmann B."/>
            <person name="Van Der Giezen M."/>
            <person name="Studholme D.J."/>
        </authorList>
    </citation>
    <scope>NUCLEOTIDE SEQUENCE [LARGE SCALE GENOMIC DNA]</scope>
    <source>
        <strain evidence="3 4">NJM0002</strain>
    </source>
</reference>